<evidence type="ECO:0000313" key="1">
    <source>
        <dbReference type="EMBL" id="KAB8123756.1"/>
    </source>
</evidence>
<reference evidence="1 2" key="1">
    <citation type="submission" date="2018-09" db="EMBL/GenBank/DDBJ databases">
        <title>Genome sequence and characterization of the bcs clusters for the production of nanocellulose from the low pH resistant strain Komagataeibacter medellinensis ID13488.</title>
        <authorList>
            <person name="Hernandez-Arriaga A.M."/>
            <person name="Del Cerro C."/>
            <person name="Urbina L."/>
            <person name="Eceiza A."/>
            <person name="Retegi A."/>
            <person name="Prieto M.A."/>
        </authorList>
    </citation>
    <scope>NUCLEOTIDE SEQUENCE [LARGE SCALE GENOMIC DNA]</scope>
    <source>
        <strain evidence="1 2">ID13488</strain>
    </source>
</reference>
<dbReference type="Proteomes" id="UP000427842">
    <property type="component" value="Unassembled WGS sequence"/>
</dbReference>
<evidence type="ECO:0000313" key="2">
    <source>
        <dbReference type="Proteomes" id="UP000427842"/>
    </source>
</evidence>
<sequence length="168" mass="18850">MNELEAKELASDRAWEWFKEIVEPTVTEFLEQPDSKRKGCLAILAVASMTEHYFHARLADLVPSESKTELKRRLGQFKAEVRDYKQGTGAFPIGLVADLANATKHVEAKNGVSHEGMIPIPANVCGTMKCGWPLGLGVEILVGANQEWRLVEMLEFCMTFWRQKLSGK</sequence>
<name>A0ABQ6VU81_9PROT</name>
<gene>
    <name evidence="1" type="ORF">D3W54_05510</name>
</gene>
<keyword evidence="2" id="KW-1185">Reference proteome</keyword>
<dbReference type="RefSeq" id="WP_153469069.1">
    <property type="nucleotide sequence ID" value="NZ_QYAZ01000001.1"/>
</dbReference>
<protein>
    <submittedName>
        <fullName evidence="1">Uncharacterized protein</fullName>
    </submittedName>
</protein>
<comment type="caution">
    <text evidence="1">The sequence shown here is derived from an EMBL/GenBank/DDBJ whole genome shotgun (WGS) entry which is preliminary data.</text>
</comment>
<accession>A0ABQ6VU81</accession>
<organism evidence="1 2">
    <name type="scientific">Komagataeibacter medellinensis</name>
    <dbReference type="NCBI Taxonomy" id="1177712"/>
    <lineage>
        <taxon>Bacteria</taxon>
        <taxon>Pseudomonadati</taxon>
        <taxon>Pseudomonadota</taxon>
        <taxon>Alphaproteobacteria</taxon>
        <taxon>Acetobacterales</taxon>
        <taxon>Acetobacteraceae</taxon>
        <taxon>Komagataeibacter</taxon>
    </lineage>
</organism>
<dbReference type="EMBL" id="QYAZ01000001">
    <property type="protein sequence ID" value="KAB8123756.1"/>
    <property type="molecule type" value="Genomic_DNA"/>
</dbReference>
<proteinExistence type="predicted"/>